<keyword evidence="4 7" id="KW-0812">Transmembrane</keyword>
<reference evidence="8 9" key="1">
    <citation type="submission" date="2020-03" db="EMBL/GenBank/DDBJ databases">
        <title>Vagococcus sp. nov., isolated from beetles.</title>
        <authorList>
            <person name="Hyun D.-W."/>
            <person name="Bae J.-W."/>
        </authorList>
    </citation>
    <scope>NUCLEOTIDE SEQUENCE [LARGE SCALE GENOMIC DNA]</scope>
    <source>
        <strain evidence="8 9">HDW17A</strain>
    </source>
</reference>
<name>A0A6G8AMQ1_9ENTE</name>
<dbReference type="PANTHER" id="PTHR34184">
    <property type="entry name" value="UPF0718 PROTEIN YCGR"/>
    <property type="match status" value="1"/>
</dbReference>
<accession>A0A6G8AMQ1</accession>
<evidence type="ECO:0000313" key="8">
    <source>
        <dbReference type="EMBL" id="QIL46239.1"/>
    </source>
</evidence>
<evidence type="ECO:0000256" key="1">
    <source>
        <dbReference type="ARBA" id="ARBA00004651"/>
    </source>
</evidence>
<dbReference type="InterPro" id="IPR052923">
    <property type="entry name" value="UPF0718"/>
</dbReference>
<proteinExistence type="inferred from homology"/>
<evidence type="ECO:0000256" key="5">
    <source>
        <dbReference type="ARBA" id="ARBA00022989"/>
    </source>
</evidence>
<dbReference type="GO" id="GO:0005886">
    <property type="term" value="C:plasma membrane"/>
    <property type="evidence" value="ECO:0007669"/>
    <property type="project" value="UniProtKB-SubCell"/>
</dbReference>
<dbReference type="KEGG" id="vah:G7081_03705"/>
<dbReference type="Pfam" id="PF03773">
    <property type="entry name" value="ArsP_1"/>
    <property type="match status" value="1"/>
</dbReference>
<organism evidence="8 9">
    <name type="scientific">Vagococcus coleopterorum</name>
    <dbReference type="NCBI Taxonomy" id="2714946"/>
    <lineage>
        <taxon>Bacteria</taxon>
        <taxon>Bacillati</taxon>
        <taxon>Bacillota</taxon>
        <taxon>Bacilli</taxon>
        <taxon>Lactobacillales</taxon>
        <taxon>Enterococcaceae</taxon>
        <taxon>Vagococcus</taxon>
    </lineage>
</organism>
<keyword evidence="5 7" id="KW-1133">Transmembrane helix</keyword>
<dbReference type="PANTHER" id="PTHR34184:SF4">
    <property type="entry name" value="UPF0718 PROTEIN YCGR"/>
    <property type="match status" value="1"/>
</dbReference>
<dbReference type="EMBL" id="CP049886">
    <property type="protein sequence ID" value="QIL46239.1"/>
    <property type="molecule type" value="Genomic_DNA"/>
</dbReference>
<feature type="transmembrane region" description="Helical" evidence="7">
    <location>
        <begin position="119"/>
        <end position="139"/>
    </location>
</feature>
<dbReference type="Proteomes" id="UP000500890">
    <property type="component" value="Chromosome"/>
</dbReference>
<feature type="transmembrane region" description="Helical" evidence="7">
    <location>
        <begin position="213"/>
        <end position="229"/>
    </location>
</feature>
<gene>
    <name evidence="8" type="ORF">G7081_03705</name>
</gene>
<feature type="transmembrane region" description="Helical" evidence="7">
    <location>
        <begin position="88"/>
        <end position="112"/>
    </location>
</feature>
<feature type="transmembrane region" description="Helical" evidence="7">
    <location>
        <begin position="53"/>
        <end position="76"/>
    </location>
</feature>
<evidence type="ECO:0000256" key="7">
    <source>
        <dbReference type="SAM" id="Phobius"/>
    </source>
</evidence>
<dbReference type="InterPro" id="IPR005524">
    <property type="entry name" value="DUF318"/>
</dbReference>
<feature type="transmembrane region" description="Helical" evidence="7">
    <location>
        <begin position="276"/>
        <end position="294"/>
    </location>
</feature>
<evidence type="ECO:0000256" key="6">
    <source>
        <dbReference type="ARBA" id="ARBA00023136"/>
    </source>
</evidence>
<comment type="subcellular location">
    <subcellularLocation>
        <location evidence="1">Cell membrane</location>
        <topology evidence="1">Multi-pass membrane protein</topology>
    </subcellularLocation>
</comment>
<sequence length="295" mass="32483">MTLPNSILQMSTIFISIIIEAIPFVLFGCLVTGFLQSFLNAEKVSRIIPKNKVLAIISGMTLGFFFPSCECGIVPVVKELVRKGVPSYTAIAFMVTAPIINPVVLFSTYIAFNNLAYPVFLRVIGSLIVGLVVGLWLAYKYKDDILLVEVDGCDTCGVTKTPTRFAEKVYHALTHSVDEFFDTGRYLVIGALLASAMQIFLQTSWLYPLAKNPITAVLAMLLLAFVLSLCSEADAFIGATMVSLFGLGPVIAFLVLGSMVDIKNLLMMKRHFKTEFIWKLIVIIVVIVFIYGLII</sequence>
<dbReference type="AlphaFoldDB" id="A0A6G8AMQ1"/>
<dbReference type="RefSeq" id="WP_166007520.1">
    <property type="nucleotide sequence ID" value="NZ_CP049886.1"/>
</dbReference>
<keyword evidence="3" id="KW-1003">Cell membrane</keyword>
<feature type="transmembrane region" description="Helical" evidence="7">
    <location>
        <begin position="235"/>
        <end position="256"/>
    </location>
</feature>
<keyword evidence="9" id="KW-1185">Reference proteome</keyword>
<feature type="transmembrane region" description="Helical" evidence="7">
    <location>
        <begin position="12"/>
        <end position="41"/>
    </location>
</feature>
<protein>
    <submittedName>
        <fullName evidence="8">Permease</fullName>
    </submittedName>
</protein>
<evidence type="ECO:0000256" key="3">
    <source>
        <dbReference type="ARBA" id="ARBA00022475"/>
    </source>
</evidence>
<comment type="similarity">
    <text evidence="2">Belongs to the UPF0718 family.</text>
</comment>
<evidence type="ECO:0000313" key="9">
    <source>
        <dbReference type="Proteomes" id="UP000500890"/>
    </source>
</evidence>
<keyword evidence="6 7" id="KW-0472">Membrane</keyword>
<evidence type="ECO:0000256" key="4">
    <source>
        <dbReference type="ARBA" id="ARBA00022692"/>
    </source>
</evidence>
<evidence type="ECO:0000256" key="2">
    <source>
        <dbReference type="ARBA" id="ARBA00006386"/>
    </source>
</evidence>